<protein>
    <recommendedName>
        <fullName evidence="5">UDP-glycosyltransferases domain-containing protein</fullName>
    </recommendedName>
</protein>
<evidence type="ECO:0000313" key="3">
    <source>
        <dbReference type="EMBL" id="CAI9291519.1"/>
    </source>
</evidence>
<proteinExistence type="inferred from homology"/>
<dbReference type="EMBL" id="OX465082">
    <property type="protein sequence ID" value="CAI9291519.1"/>
    <property type="molecule type" value="Genomic_DNA"/>
</dbReference>
<dbReference type="SUPFAM" id="SSF53756">
    <property type="entry name" value="UDP-Glycosyltransferase/glycogen phosphorylase"/>
    <property type="match status" value="1"/>
</dbReference>
<reference evidence="3" key="1">
    <citation type="submission" date="2023-04" db="EMBL/GenBank/DDBJ databases">
        <authorList>
            <person name="Vijverberg K."/>
            <person name="Xiong W."/>
            <person name="Schranz E."/>
        </authorList>
    </citation>
    <scope>NUCLEOTIDE SEQUENCE</scope>
</reference>
<dbReference type="GO" id="GO:0080043">
    <property type="term" value="F:quercetin 3-O-glucosyltransferase activity"/>
    <property type="evidence" value="ECO:0007669"/>
    <property type="project" value="TreeGrafter"/>
</dbReference>
<organism evidence="3 4">
    <name type="scientific">Lactuca saligna</name>
    <name type="common">Willowleaf lettuce</name>
    <dbReference type="NCBI Taxonomy" id="75948"/>
    <lineage>
        <taxon>Eukaryota</taxon>
        <taxon>Viridiplantae</taxon>
        <taxon>Streptophyta</taxon>
        <taxon>Embryophyta</taxon>
        <taxon>Tracheophyta</taxon>
        <taxon>Spermatophyta</taxon>
        <taxon>Magnoliopsida</taxon>
        <taxon>eudicotyledons</taxon>
        <taxon>Gunneridae</taxon>
        <taxon>Pentapetalae</taxon>
        <taxon>asterids</taxon>
        <taxon>campanulids</taxon>
        <taxon>Asterales</taxon>
        <taxon>Asteraceae</taxon>
        <taxon>Cichorioideae</taxon>
        <taxon>Cichorieae</taxon>
        <taxon>Lactucinae</taxon>
        <taxon>Lactuca</taxon>
    </lineage>
</organism>
<keyword evidence="2" id="KW-0808">Transferase</keyword>
<dbReference type="PANTHER" id="PTHR11926:SF1557">
    <property type="entry name" value="7-DEOXYLOGANETIN GLUCOSYLTRANSFERASE"/>
    <property type="match status" value="1"/>
</dbReference>
<dbReference type="PANTHER" id="PTHR11926">
    <property type="entry name" value="GLUCOSYL/GLUCURONOSYL TRANSFERASES"/>
    <property type="match status" value="1"/>
</dbReference>
<dbReference type="Gene3D" id="3.40.50.2000">
    <property type="entry name" value="Glycogen Phosphorylase B"/>
    <property type="match status" value="1"/>
</dbReference>
<dbReference type="AlphaFoldDB" id="A0AA36ECU7"/>
<dbReference type="InterPro" id="IPR002213">
    <property type="entry name" value="UDP_glucos_trans"/>
</dbReference>
<evidence type="ECO:0008006" key="5">
    <source>
        <dbReference type="Google" id="ProtNLM"/>
    </source>
</evidence>
<accession>A0AA36ECU7</accession>
<dbReference type="Pfam" id="PF00201">
    <property type="entry name" value="UDPGT"/>
    <property type="match status" value="1"/>
</dbReference>
<gene>
    <name evidence="3" type="ORF">LSALG_LOCUS30654</name>
</gene>
<name>A0AA36ECU7_LACSI</name>
<dbReference type="CDD" id="cd03784">
    <property type="entry name" value="GT1_Gtf-like"/>
    <property type="match status" value="1"/>
</dbReference>
<comment type="similarity">
    <text evidence="1">Belongs to the UDP-glycosyltransferase family.</text>
</comment>
<sequence>MSHQYLLEFCWGLAKSNCPFLWIIRPDLVDGKSVVLPPEFLEEISSRGMLASWCPQEQVLYHPSIGGFLTHSGWNSTIESISSGVPMICWPFFAYQLTNCWSCCNK</sequence>
<dbReference type="Proteomes" id="UP001177003">
    <property type="component" value="Chromosome 6"/>
</dbReference>
<keyword evidence="4" id="KW-1185">Reference proteome</keyword>
<evidence type="ECO:0000313" key="4">
    <source>
        <dbReference type="Proteomes" id="UP001177003"/>
    </source>
</evidence>
<evidence type="ECO:0000256" key="1">
    <source>
        <dbReference type="ARBA" id="ARBA00009995"/>
    </source>
</evidence>
<evidence type="ECO:0000256" key="2">
    <source>
        <dbReference type="ARBA" id="ARBA00022679"/>
    </source>
</evidence>
<dbReference type="GO" id="GO:0080044">
    <property type="term" value="F:quercetin 7-O-glucosyltransferase activity"/>
    <property type="evidence" value="ECO:0007669"/>
    <property type="project" value="TreeGrafter"/>
</dbReference>